<dbReference type="VEuPathDB" id="FungiDB:ACJ73_01653"/>
<dbReference type="Proteomes" id="UP000242791">
    <property type="component" value="Unassembled WGS sequence"/>
</dbReference>
<accession>A0A1J9RED7</accession>
<organism evidence="1 2">
    <name type="scientific">Blastomyces percursus</name>
    <dbReference type="NCBI Taxonomy" id="1658174"/>
    <lineage>
        <taxon>Eukaryota</taxon>
        <taxon>Fungi</taxon>
        <taxon>Dikarya</taxon>
        <taxon>Ascomycota</taxon>
        <taxon>Pezizomycotina</taxon>
        <taxon>Eurotiomycetes</taxon>
        <taxon>Eurotiomycetidae</taxon>
        <taxon>Onygenales</taxon>
        <taxon>Ajellomycetaceae</taxon>
        <taxon>Blastomyces</taxon>
    </lineage>
</organism>
<evidence type="ECO:0000313" key="1">
    <source>
        <dbReference type="EMBL" id="OJD26951.1"/>
    </source>
</evidence>
<name>A0A1J9RED7_9EURO</name>
<proteinExistence type="predicted"/>
<dbReference type="EMBL" id="LGTZ01000155">
    <property type="protein sequence ID" value="OJD26951.1"/>
    <property type="molecule type" value="Genomic_DNA"/>
</dbReference>
<sequence>MRLFGETADGIIAYFQPTTGCQTAINYISAEYSEKVISEAETYAEKPRKISKCIHAGLVYFPGNIIIDPLMILIPLSVVRDVELGGKRVGTDHYYHVLDWSQLKVEKDAKLVAVVISDIK</sequence>
<protein>
    <submittedName>
        <fullName evidence="1">Uncharacterized protein</fullName>
    </submittedName>
</protein>
<gene>
    <name evidence="1" type="ORF">ACJ73_01653</name>
</gene>
<evidence type="ECO:0000313" key="2">
    <source>
        <dbReference type="Proteomes" id="UP000242791"/>
    </source>
</evidence>
<reference evidence="1 2" key="1">
    <citation type="submission" date="2015-08" db="EMBL/GenBank/DDBJ databases">
        <title>Emmonsia species relationships and genome sequence.</title>
        <authorList>
            <person name="Cuomo C.A."/>
            <person name="Schwartz I.S."/>
            <person name="Kenyon C."/>
            <person name="De Hoog G.S."/>
            <person name="Govender N.P."/>
            <person name="Botha A."/>
            <person name="Moreno L."/>
            <person name="De Vries M."/>
            <person name="Munoz J.F."/>
            <person name="Stielow J.B."/>
        </authorList>
    </citation>
    <scope>NUCLEOTIDE SEQUENCE [LARGE SCALE GENOMIC DNA]</scope>
    <source>
        <strain evidence="1 2">EI222</strain>
    </source>
</reference>
<dbReference type="OrthoDB" id="4393446at2759"/>
<keyword evidence="2" id="KW-1185">Reference proteome</keyword>
<dbReference type="AlphaFoldDB" id="A0A1J9RED7"/>
<comment type="caution">
    <text evidence="1">The sequence shown here is derived from an EMBL/GenBank/DDBJ whole genome shotgun (WGS) entry which is preliminary data.</text>
</comment>